<comment type="caution">
    <text evidence="8">The sequence shown here is derived from an EMBL/GenBank/DDBJ whole genome shotgun (WGS) entry which is preliminary data.</text>
</comment>
<evidence type="ECO:0000256" key="1">
    <source>
        <dbReference type="ARBA" id="ARBA00004141"/>
    </source>
</evidence>
<evidence type="ECO:0000256" key="4">
    <source>
        <dbReference type="ARBA" id="ARBA00022989"/>
    </source>
</evidence>
<feature type="transmembrane region" description="Helical" evidence="6">
    <location>
        <begin position="267"/>
        <end position="287"/>
    </location>
</feature>
<comment type="subcellular location">
    <subcellularLocation>
        <location evidence="1">Membrane</location>
        <topology evidence="1">Multi-pass membrane protein</topology>
    </subcellularLocation>
</comment>
<evidence type="ECO:0000313" key="9">
    <source>
        <dbReference type="Proteomes" id="UP001144673"/>
    </source>
</evidence>
<keyword evidence="9" id="KW-1185">Reference proteome</keyword>
<evidence type="ECO:0000256" key="6">
    <source>
        <dbReference type="SAM" id="Phobius"/>
    </source>
</evidence>
<keyword evidence="4 6" id="KW-1133">Transmembrane helix</keyword>
<dbReference type="Pfam" id="PF01569">
    <property type="entry name" value="PAP2"/>
    <property type="match status" value="1"/>
</dbReference>
<evidence type="ECO:0000256" key="2">
    <source>
        <dbReference type="ARBA" id="ARBA00008816"/>
    </source>
</evidence>
<organism evidence="8 9">
    <name type="scientific">Akanthomyces muscarius</name>
    <name type="common">Entomopathogenic fungus</name>
    <name type="synonym">Lecanicillium muscarium</name>
    <dbReference type="NCBI Taxonomy" id="2231603"/>
    <lineage>
        <taxon>Eukaryota</taxon>
        <taxon>Fungi</taxon>
        <taxon>Dikarya</taxon>
        <taxon>Ascomycota</taxon>
        <taxon>Pezizomycotina</taxon>
        <taxon>Sordariomycetes</taxon>
        <taxon>Hypocreomycetidae</taxon>
        <taxon>Hypocreales</taxon>
        <taxon>Cordycipitaceae</taxon>
        <taxon>Akanthomyces</taxon>
    </lineage>
</organism>
<reference evidence="8" key="1">
    <citation type="journal article" date="2023" name="Access Microbiol">
        <title>De-novo genome assembly for Akanthomyces muscarius, a biocontrol agent of insect agricultural pests.</title>
        <authorList>
            <person name="Erdos Z."/>
            <person name="Studholme D.J."/>
            <person name="Raymond B."/>
            <person name="Sharma M."/>
        </authorList>
    </citation>
    <scope>NUCLEOTIDE SEQUENCE</scope>
    <source>
        <strain evidence="8">Ve6</strain>
    </source>
</reference>
<dbReference type="GeneID" id="80888566"/>
<feature type="transmembrane region" description="Helical" evidence="6">
    <location>
        <begin position="7"/>
        <end position="24"/>
    </location>
</feature>
<proteinExistence type="inferred from homology"/>
<dbReference type="RefSeq" id="XP_056049789.1">
    <property type="nucleotide sequence ID" value="XM_056192677.1"/>
</dbReference>
<dbReference type="Proteomes" id="UP001144673">
    <property type="component" value="Chromosome 3"/>
</dbReference>
<name>A0A9W8Q4S5_AKAMU</name>
<evidence type="ECO:0000313" key="8">
    <source>
        <dbReference type="EMBL" id="KAJ4146848.1"/>
    </source>
</evidence>
<dbReference type="Gene3D" id="1.20.144.10">
    <property type="entry name" value="Phosphatidic acid phosphatase type 2/haloperoxidase"/>
    <property type="match status" value="1"/>
</dbReference>
<feature type="transmembrane region" description="Helical" evidence="6">
    <location>
        <begin position="95"/>
        <end position="114"/>
    </location>
</feature>
<dbReference type="GO" id="GO:0046839">
    <property type="term" value="P:phospholipid dephosphorylation"/>
    <property type="evidence" value="ECO:0007669"/>
    <property type="project" value="TreeGrafter"/>
</dbReference>
<feature type="domain" description="Phosphatidic acid phosphatase type 2/haloperoxidase" evidence="7">
    <location>
        <begin position="101"/>
        <end position="321"/>
    </location>
</feature>
<feature type="transmembrane region" description="Helical" evidence="6">
    <location>
        <begin position="299"/>
        <end position="317"/>
    </location>
</feature>
<dbReference type="GO" id="GO:0006644">
    <property type="term" value="P:phospholipid metabolic process"/>
    <property type="evidence" value="ECO:0007669"/>
    <property type="project" value="InterPro"/>
</dbReference>
<dbReference type="InterPro" id="IPR036938">
    <property type="entry name" value="PAP2/HPO_sf"/>
</dbReference>
<dbReference type="GO" id="GO:0008195">
    <property type="term" value="F:phosphatidate phosphatase activity"/>
    <property type="evidence" value="ECO:0007669"/>
    <property type="project" value="TreeGrafter"/>
</dbReference>
<evidence type="ECO:0000256" key="3">
    <source>
        <dbReference type="ARBA" id="ARBA00022692"/>
    </source>
</evidence>
<dbReference type="EMBL" id="JAJHUN010000010">
    <property type="protein sequence ID" value="KAJ4146848.1"/>
    <property type="molecule type" value="Genomic_DNA"/>
</dbReference>
<gene>
    <name evidence="8" type="ORF">LMH87_001407</name>
</gene>
<keyword evidence="5 6" id="KW-0472">Membrane</keyword>
<evidence type="ECO:0000256" key="5">
    <source>
        <dbReference type="ARBA" id="ARBA00023136"/>
    </source>
</evidence>
<sequence>MLIASYVVDWAILIIFAGVGYAVGNITPNRRPINLQEPNIGLPYLGHDTISLAVLFVVSLIAPAVIIFIISMLVVPGLTATAGIPRAHIWRRRLWEWHVGWLGLALSLVIAWFFTSGMKNLFGKPRPNFLERCQPDYAHAAQYIVGKMADAPNNGQLVYPGICTNSDKSVVDEGFRSFPSGHSSVSAAGLVYLCLILAAKLRSCTFSLSLSTDSNDDASQTAFPSRFSSGIDVQSSSPATETNDEANVAARQKTSGNSGFSIRRQAAAAPLYALFIVLIPLGTAVFISSSRWSDFQHHGFDIIFGFLIGTISSILGFRQYHLPVRRGAGWAWGPRNKDKAFWTGIGNGGFSAPKKVYHQRRTSVASVHDMQDNFHNGGINHQDSTV</sequence>
<protein>
    <recommendedName>
        <fullName evidence="7">Phosphatidic acid phosphatase type 2/haloperoxidase domain-containing protein</fullName>
    </recommendedName>
</protein>
<dbReference type="InterPro" id="IPR000326">
    <property type="entry name" value="PAP2/HPO"/>
</dbReference>
<dbReference type="PANTHER" id="PTHR10165">
    <property type="entry name" value="LIPID PHOSPHATE PHOSPHATASE"/>
    <property type="match status" value="1"/>
</dbReference>
<evidence type="ECO:0000259" key="7">
    <source>
        <dbReference type="Pfam" id="PF01569"/>
    </source>
</evidence>
<dbReference type="SUPFAM" id="SSF48317">
    <property type="entry name" value="Acid phosphatase/Vanadium-dependent haloperoxidase"/>
    <property type="match status" value="1"/>
</dbReference>
<feature type="transmembrane region" description="Helical" evidence="6">
    <location>
        <begin position="181"/>
        <end position="199"/>
    </location>
</feature>
<dbReference type="InterPro" id="IPR043216">
    <property type="entry name" value="PAP-like"/>
</dbReference>
<dbReference type="PANTHER" id="PTHR10165:SF154">
    <property type="entry name" value="PAP2 DOMAIN PROTEIN (AFU_ORTHOLOGUE AFUA_1G09730)"/>
    <property type="match status" value="1"/>
</dbReference>
<accession>A0A9W8Q4S5</accession>
<dbReference type="AlphaFoldDB" id="A0A9W8Q4S5"/>
<dbReference type="KEGG" id="amus:LMH87_001407"/>
<dbReference type="CDD" id="cd03390">
    <property type="entry name" value="PAP2_containing_1_like"/>
    <property type="match status" value="1"/>
</dbReference>
<feature type="transmembrane region" description="Helical" evidence="6">
    <location>
        <begin position="50"/>
        <end position="75"/>
    </location>
</feature>
<comment type="similarity">
    <text evidence="2">Belongs to the PA-phosphatase related phosphoesterase family.</text>
</comment>
<dbReference type="GO" id="GO:0016020">
    <property type="term" value="C:membrane"/>
    <property type="evidence" value="ECO:0007669"/>
    <property type="project" value="UniProtKB-SubCell"/>
</dbReference>
<keyword evidence="3 6" id="KW-0812">Transmembrane</keyword>